<feature type="transmembrane region" description="Helical" evidence="7">
    <location>
        <begin position="404"/>
        <end position="424"/>
    </location>
</feature>
<keyword evidence="6 7" id="KW-0472">Membrane</keyword>
<feature type="transmembrane region" description="Helical" evidence="7">
    <location>
        <begin position="258"/>
        <end position="280"/>
    </location>
</feature>
<evidence type="ECO:0000256" key="6">
    <source>
        <dbReference type="ARBA" id="ARBA00023136"/>
    </source>
</evidence>
<keyword evidence="3 7" id="KW-0812">Transmembrane</keyword>
<dbReference type="PANTHER" id="PTHR48017">
    <property type="entry name" value="OS05G0424000 PROTEIN-RELATED"/>
    <property type="match status" value="1"/>
</dbReference>
<dbReference type="AlphaFoldDB" id="A0A6P6S6G0"/>
<dbReference type="GeneID" id="113688183"/>
<dbReference type="RefSeq" id="XP_027061695.1">
    <property type="nucleotide sequence ID" value="XM_027205894.2"/>
</dbReference>
<evidence type="ECO:0000313" key="10">
    <source>
        <dbReference type="RefSeq" id="XP_027061695.1"/>
    </source>
</evidence>
<feature type="transmembrane region" description="Helical" evidence="7">
    <location>
        <begin position="86"/>
        <end position="108"/>
    </location>
</feature>
<evidence type="ECO:0000256" key="7">
    <source>
        <dbReference type="SAM" id="Phobius"/>
    </source>
</evidence>
<evidence type="ECO:0000256" key="1">
    <source>
        <dbReference type="ARBA" id="ARBA00004370"/>
    </source>
</evidence>
<accession>A0A6P6S6G0</accession>
<proteinExistence type="predicted"/>
<feature type="transmembrane region" description="Helical" evidence="7">
    <location>
        <begin position="213"/>
        <end position="238"/>
    </location>
</feature>
<evidence type="ECO:0000256" key="4">
    <source>
        <dbReference type="ARBA" id="ARBA00022970"/>
    </source>
</evidence>
<feature type="transmembrane region" description="Helical" evidence="7">
    <location>
        <begin position="142"/>
        <end position="170"/>
    </location>
</feature>
<comment type="subcellular location">
    <subcellularLocation>
        <location evidence="1">Membrane</location>
    </subcellularLocation>
</comment>
<dbReference type="GO" id="GO:0016020">
    <property type="term" value="C:membrane"/>
    <property type="evidence" value="ECO:0007669"/>
    <property type="project" value="UniProtKB-SubCell"/>
</dbReference>
<keyword evidence="4" id="KW-0029">Amino-acid transport</keyword>
<feature type="transmembrane region" description="Helical" evidence="7">
    <location>
        <begin position="462"/>
        <end position="487"/>
    </location>
</feature>
<keyword evidence="5 7" id="KW-1133">Transmembrane helix</keyword>
<dbReference type="InterPro" id="IPR013057">
    <property type="entry name" value="AA_transpt_TM"/>
</dbReference>
<feature type="transmembrane region" description="Helical" evidence="7">
    <location>
        <begin position="190"/>
        <end position="206"/>
    </location>
</feature>
<protein>
    <submittedName>
        <fullName evidence="10">Probable amino acid permease 7 isoform X1</fullName>
    </submittedName>
</protein>
<feature type="transmembrane region" description="Helical" evidence="7">
    <location>
        <begin position="59"/>
        <end position="80"/>
    </location>
</feature>
<keyword evidence="2" id="KW-0813">Transport</keyword>
<evidence type="ECO:0000259" key="8">
    <source>
        <dbReference type="Pfam" id="PF01490"/>
    </source>
</evidence>
<feature type="transmembrane region" description="Helical" evidence="7">
    <location>
        <begin position="430"/>
        <end position="450"/>
    </location>
</feature>
<keyword evidence="9" id="KW-1185">Reference proteome</keyword>
<dbReference type="OrthoDB" id="40134at2759"/>
<reference evidence="9" key="1">
    <citation type="journal article" date="2025" name="Foods">
        <title>Unveiling the Microbial Signatures of Arabica Coffee Cherries: Insights into Ripeness Specific Diversity, Functional Traits, and Implications for Quality and Safety.</title>
        <authorList>
            <consortium name="RefSeq"/>
            <person name="Tenea G.N."/>
            <person name="Cifuentes V."/>
            <person name="Reyes P."/>
            <person name="Cevallos-Vallejos M."/>
        </authorList>
    </citation>
    <scope>NUCLEOTIDE SEQUENCE [LARGE SCALE GENOMIC DNA]</scope>
</reference>
<feature type="domain" description="Amino acid transporter transmembrane" evidence="8">
    <location>
        <begin position="56"/>
        <end position="487"/>
    </location>
</feature>
<evidence type="ECO:0000256" key="3">
    <source>
        <dbReference type="ARBA" id="ARBA00022692"/>
    </source>
</evidence>
<dbReference type="GO" id="GO:0006865">
    <property type="term" value="P:amino acid transport"/>
    <property type="evidence" value="ECO:0007669"/>
    <property type="project" value="UniProtKB-KW"/>
</dbReference>
<gene>
    <name evidence="10" type="primary">LOC113688183</name>
</gene>
<evidence type="ECO:0000256" key="2">
    <source>
        <dbReference type="ARBA" id="ARBA00022448"/>
    </source>
</evidence>
<evidence type="ECO:0000313" key="9">
    <source>
        <dbReference type="Proteomes" id="UP001652660"/>
    </source>
</evidence>
<name>A0A6P6S6G0_COFAR</name>
<evidence type="ECO:0000256" key="5">
    <source>
        <dbReference type="ARBA" id="ARBA00022989"/>
    </source>
</evidence>
<sequence length="492" mass="53640">MEHRRYRGFGLSYRIMGGGGEDGDVKASLLDSNFSSASAASCTESKGTSLVPAMKNGNVWTALAHIITGVIGSGVLSLAWSMSRLGWIAGPLTMLCFASVTFISASLLRNCYNSPDPEFGPNTNASFLDAVQRILGKMNGRICGVVVVINFIKVGIVYTITAAISIRAILKSNCYHNQGHEASCDYKTSTYMLLFGVIQILVSQIPEFRNMKWLSAVAAIMSFTYSLIGSGLGLAKIIENGEVKGSIGGVPTSTAAEKIWLVSQALGDIAFAFPFSLYFLEIQDTLKSPPSEKATMKKASISAVCITTFFYLCCGGFGYAAFGNSTPGNLLTGFGFYEPYWLIDFANACIVLHLVGGYQIFSQTLFGTVERRLARQFPGSGIVHDNYSFKLPAMPALRLNVLRICFRTTYVICITAIAMIFPYFNEVVGVAGAINFWPIVVYFPVEMYIMQKNIESWTPKAVILRTYSIMCLVVIVFAFIGSVKALISARFR</sequence>
<dbReference type="Proteomes" id="UP001652660">
    <property type="component" value="Chromosome 5e"/>
</dbReference>
<reference evidence="10" key="2">
    <citation type="submission" date="2025-08" db="UniProtKB">
        <authorList>
            <consortium name="RefSeq"/>
        </authorList>
    </citation>
    <scope>IDENTIFICATION</scope>
    <source>
        <tissue evidence="10">Leaves</tissue>
    </source>
</reference>
<feature type="transmembrane region" description="Helical" evidence="7">
    <location>
        <begin position="301"/>
        <end position="320"/>
    </location>
</feature>
<feature type="transmembrane region" description="Helical" evidence="7">
    <location>
        <begin position="340"/>
        <end position="361"/>
    </location>
</feature>
<organism evidence="9 10">
    <name type="scientific">Coffea arabica</name>
    <name type="common">Arabian coffee</name>
    <dbReference type="NCBI Taxonomy" id="13443"/>
    <lineage>
        <taxon>Eukaryota</taxon>
        <taxon>Viridiplantae</taxon>
        <taxon>Streptophyta</taxon>
        <taxon>Embryophyta</taxon>
        <taxon>Tracheophyta</taxon>
        <taxon>Spermatophyta</taxon>
        <taxon>Magnoliopsida</taxon>
        <taxon>eudicotyledons</taxon>
        <taxon>Gunneridae</taxon>
        <taxon>Pentapetalae</taxon>
        <taxon>asterids</taxon>
        <taxon>lamiids</taxon>
        <taxon>Gentianales</taxon>
        <taxon>Rubiaceae</taxon>
        <taxon>Ixoroideae</taxon>
        <taxon>Gardenieae complex</taxon>
        <taxon>Bertiereae - Coffeeae clade</taxon>
        <taxon>Coffeeae</taxon>
        <taxon>Coffea</taxon>
    </lineage>
</organism>
<dbReference type="Pfam" id="PF01490">
    <property type="entry name" value="Aa_trans"/>
    <property type="match status" value="1"/>
</dbReference>